<feature type="transmembrane region" description="Helical" evidence="1">
    <location>
        <begin position="170"/>
        <end position="187"/>
    </location>
</feature>
<accession>A0ABW5KL67</accession>
<keyword evidence="1" id="KW-0812">Transmembrane</keyword>
<dbReference type="Proteomes" id="UP001597545">
    <property type="component" value="Unassembled WGS sequence"/>
</dbReference>
<dbReference type="InterPro" id="IPR032809">
    <property type="entry name" value="Put_HupE_UreJ"/>
</dbReference>
<dbReference type="Pfam" id="PF13795">
    <property type="entry name" value="HupE_UreJ_2"/>
    <property type="match status" value="1"/>
</dbReference>
<organism evidence="2 3">
    <name type="scientific">Sphingobacterium suaedae</name>
    <dbReference type="NCBI Taxonomy" id="1686402"/>
    <lineage>
        <taxon>Bacteria</taxon>
        <taxon>Pseudomonadati</taxon>
        <taxon>Bacteroidota</taxon>
        <taxon>Sphingobacteriia</taxon>
        <taxon>Sphingobacteriales</taxon>
        <taxon>Sphingobacteriaceae</taxon>
        <taxon>Sphingobacterium</taxon>
    </lineage>
</organism>
<keyword evidence="1" id="KW-1133">Transmembrane helix</keyword>
<evidence type="ECO:0000256" key="1">
    <source>
        <dbReference type="SAM" id="Phobius"/>
    </source>
</evidence>
<keyword evidence="1" id="KW-0472">Membrane</keyword>
<feature type="transmembrane region" description="Helical" evidence="1">
    <location>
        <begin position="72"/>
        <end position="90"/>
    </location>
</feature>
<reference evidence="3" key="1">
    <citation type="journal article" date="2019" name="Int. J. Syst. Evol. Microbiol.">
        <title>The Global Catalogue of Microorganisms (GCM) 10K type strain sequencing project: providing services to taxonomists for standard genome sequencing and annotation.</title>
        <authorList>
            <consortium name="The Broad Institute Genomics Platform"/>
            <consortium name="The Broad Institute Genome Sequencing Center for Infectious Disease"/>
            <person name="Wu L."/>
            <person name="Ma J."/>
        </authorList>
    </citation>
    <scope>NUCLEOTIDE SEQUENCE [LARGE SCALE GENOMIC DNA]</scope>
    <source>
        <strain evidence="3">KCTC 42662</strain>
    </source>
</reference>
<feature type="transmembrane region" description="Helical" evidence="1">
    <location>
        <begin position="20"/>
        <end position="37"/>
    </location>
</feature>
<proteinExistence type="predicted"/>
<sequence length="192" mass="21611">MMNDFSLYFPLGWEHILDLNGYDHILFILVLCCAYTLRDWKKVLGLITAFTLGHCATLALAVFKVVRVNVSWVEFLIPLTIFLTAIFNLLPKRSSNASIGLYSATLFFGLIHGLGFSNYLQSLLGKEENVVVPLLAFNLGVECGQILVVLLTMVLTTLLLRMTTIRQQQIALYLSIAVIGVSFYLMLERYPL</sequence>
<feature type="transmembrane region" description="Helical" evidence="1">
    <location>
        <begin position="97"/>
        <end position="115"/>
    </location>
</feature>
<feature type="transmembrane region" description="Helical" evidence="1">
    <location>
        <begin position="44"/>
        <end position="66"/>
    </location>
</feature>
<dbReference type="RefSeq" id="WP_380904013.1">
    <property type="nucleotide sequence ID" value="NZ_JBHUEG010000001.1"/>
</dbReference>
<gene>
    <name evidence="2" type="ORF">ACFSR5_11900</name>
</gene>
<comment type="caution">
    <text evidence="2">The sequence shown here is derived from an EMBL/GenBank/DDBJ whole genome shotgun (WGS) entry which is preliminary data.</text>
</comment>
<evidence type="ECO:0000313" key="3">
    <source>
        <dbReference type="Proteomes" id="UP001597545"/>
    </source>
</evidence>
<protein>
    <submittedName>
        <fullName evidence="2">HupE/UreJ family protein</fullName>
    </submittedName>
</protein>
<keyword evidence="3" id="KW-1185">Reference proteome</keyword>
<name>A0ABW5KL67_9SPHI</name>
<feature type="transmembrane region" description="Helical" evidence="1">
    <location>
        <begin position="135"/>
        <end position="158"/>
    </location>
</feature>
<dbReference type="EMBL" id="JBHULR010000004">
    <property type="protein sequence ID" value="MFD2548346.1"/>
    <property type="molecule type" value="Genomic_DNA"/>
</dbReference>
<evidence type="ECO:0000313" key="2">
    <source>
        <dbReference type="EMBL" id="MFD2548346.1"/>
    </source>
</evidence>